<dbReference type="InterPro" id="IPR001991">
    <property type="entry name" value="Na-dicarboxylate_symporter"/>
</dbReference>
<comment type="caution">
    <text evidence="8">The sequence shown here is derived from an EMBL/GenBank/DDBJ whole genome shotgun (WGS) entry which is preliminary data.</text>
</comment>
<keyword evidence="2" id="KW-0813">Transport</keyword>
<dbReference type="Proteomes" id="UP000762703">
    <property type="component" value="Unassembled WGS sequence"/>
</dbReference>
<keyword evidence="5 7" id="KW-1133">Transmembrane helix</keyword>
<feature type="transmembrane region" description="Helical" evidence="7">
    <location>
        <begin position="225"/>
        <end position="250"/>
    </location>
</feature>
<evidence type="ECO:0000313" key="8">
    <source>
        <dbReference type="EMBL" id="MBE6506255.1"/>
    </source>
</evidence>
<keyword evidence="6 7" id="KW-0472">Membrane</keyword>
<dbReference type="SUPFAM" id="SSF118215">
    <property type="entry name" value="Proton glutamate symport protein"/>
    <property type="match status" value="1"/>
</dbReference>
<evidence type="ECO:0000256" key="5">
    <source>
        <dbReference type="ARBA" id="ARBA00022989"/>
    </source>
</evidence>
<dbReference type="EMBL" id="SUTE01000100">
    <property type="protein sequence ID" value="MBE6506255.1"/>
    <property type="molecule type" value="Genomic_DNA"/>
</dbReference>
<dbReference type="Pfam" id="PF00375">
    <property type="entry name" value="SDF"/>
    <property type="match status" value="1"/>
</dbReference>
<dbReference type="GO" id="GO:0005886">
    <property type="term" value="C:plasma membrane"/>
    <property type="evidence" value="ECO:0007669"/>
    <property type="project" value="UniProtKB-SubCell"/>
</dbReference>
<feature type="transmembrane region" description="Helical" evidence="7">
    <location>
        <begin position="155"/>
        <end position="172"/>
    </location>
</feature>
<sequence length="428" mass="46511">MTKLRNISLGNWIFISMILGLIVGLFLNFYVDDYFIKNIILMDNIFYVCGNGFIKLLRMLVVPLVFFSIVVGVASISDIRKLSKIGGTTIILYMITTTVAVIMAISISNLLQPGIGLSFSNVEQMSNVTFNQTFSDTVLNFIPDNPINSLANGDMIPIIIFAVIIGVVISRLKEETKVVNDFFVQSDRIMMEMTAIIIKFAPIGVFCLMAKTFGDLGLGAILPLIKLIGCVIVCVCIQLFVVYPTLFAVLTKLNPIRFFKKFIPVMIFAFNACSSNATIPINLEKLSELGVNKDVSSFTIPLGATINMDGTSIMQACTVMFAAQAYGFDLGISAIITIIFTTLIASVGTPGVPGGALITLNMVFNSVGLPLSVIGVVYGIDRILNMFCVVANVVGDAMCTIIVSLKNDSMDVEVFNGEKPPNFAEYTN</sequence>
<dbReference type="PANTHER" id="PTHR42865">
    <property type="entry name" value="PROTON/GLUTAMATE-ASPARTATE SYMPORTER"/>
    <property type="match status" value="1"/>
</dbReference>
<accession>A0A8T3VIA8</accession>
<evidence type="ECO:0000256" key="1">
    <source>
        <dbReference type="ARBA" id="ARBA00004651"/>
    </source>
</evidence>
<dbReference type="GO" id="GO:0015293">
    <property type="term" value="F:symporter activity"/>
    <property type="evidence" value="ECO:0007669"/>
    <property type="project" value="UniProtKB-KW"/>
</dbReference>
<dbReference type="AlphaFoldDB" id="A0A8T3VIA8"/>
<organism evidence="8 9">
    <name type="scientific">Methanobrevibacter millerae</name>
    <dbReference type="NCBI Taxonomy" id="230361"/>
    <lineage>
        <taxon>Archaea</taxon>
        <taxon>Methanobacteriati</taxon>
        <taxon>Methanobacteriota</taxon>
        <taxon>Methanomada group</taxon>
        <taxon>Methanobacteria</taxon>
        <taxon>Methanobacteriales</taxon>
        <taxon>Methanobacteriaceae</taxon>
        <taxon>Methanobrevibacter</taxon>
    </lineage>
</organism>
<protein>
    <submittedName>
        <fullName evidence="8">Dicarboxylate/amino acid:cation symporter</fullName>
    </submittedName>
</protein>
<comment type="subcellular location">
    <subcellularLocation>
        <location evidence="1">Cell membrane</location>
        <topology evidence="1">Multi-pass membrane protein</topology>
    </subcellularLocation>
</comment>
<reference evidence="8" key="1">
    <citation type="submission" date="2019-04" db="EMBL/GenBank/DDBJ databases">
        <title>Evolution of Biomass-Degrading Anaerobic Consortia Revealed by Metagenomics.</title>
        <authorList>
            <person name="Peng X."/>
        </authorList>
    </citation>
    <scope>NUCLEOTIDE SEQUENCE</scope>
    <source>
        <strain evidence="8">SIG12</strain>
    </source>
</reference>
<name>A0A8T3VIA8_9EURY</name>
<dbReference type="GO" id="GO:0006835">
    <property type="term" value="P:dicarboxylic acid transport"/>
    <property type="evidence" value="ECO:0007669"/>
    <property type="project" value="TreeGrafter"/>
</dbReference>
<feature type="transmembrane region" description="Helical" evidence="7">
    <location>
        <begin position="356"/>
        <end position="378"/>
    </location>
</feature>
<proteinExistence type="predicted"/>
<feature type="transmembrane region" description="Helical" evidence="7">
    <location>
        <begin position="330"/>
        <end position="349"/>
    </location>
</feature>
<feature type="transmembrane region" description="Helical" evidence="7">
    <location>
        <begin position="12"/>
        <end position="31"/>
    </location>
</feature>
<feature type="transmembrane region" description="Helical" evidence="7">
    <location>
        <begin position="91"/>
        <end position="111"/>
    </location>
</feature>
<keyword evidence="3" id="KW-1003">Cell membrane</keyword>
<feature type="transmembrane region" description="Helical" evidence="7">
    <location>
        <begin position="384"/>
        <end position="405"/>
    </location>
</feature>
<dbReference type="InterPro" id="IPR036458">
    <property type="entry name" value="Na:dicarbo_symporter_sf"/>
</dbReference>
<evidence type="ECO:0000256" key="7">
    <source>
        <dbReference type="SAM" id="Phobius"/>
    </source>
</evidence>
<dbReference type="Gene3D" id="1.10.3860.10">
    <property type="entry name" value="Sodium:dicarboxylate symporter"/>
    <property type="match status" value="1"/>
</dbReference>
<gene>
    <name evidence="8" type="ORF">E7Z73_11105</name>
</gene>
<evidence type="ECO:0000256" key="2">
    <source>
        <dbReference type="ARBA" id="ARBA00022448"/>
    </source>
</evidence>
<feature type="transmembrane region" description="Helical" evidence="7">
    <location>
        <begin position="60"/>
        <end position="79"/>
    </location>
</feature>
<evidence type="ECO:0000256" key="4">
    <source>
        <dbReference type="ARBA" id="ARBA00022692"/>
    </source>
</evidence>
<keyword evidence="4 7" id="KW-0812">Transmembrane</keyword>
<dbReference type="PRINTS" id="PR00173">
    <property type="entry name" value="EDTRNSPORT"/>
</dbReference>
<feature type="transmembrane region" description="Helical" evidence="7">
    <location>
        <begin position="193"/>
        <end position="213"/>
    </location>
</feature>
<evidence type="ECO:0000256" key="6">
    <source>
        <dbReference type="ARBA" id="ARBA00023136"/>
    </source>
</evidence>
<evidence type="ECO:0000256" key="3">
    <source>
        <dbReference type="ARBA" id="ARBA00022475"/>
    </source>
</evidence>
<evidence type="ECO:0000313" key="9">
    <source>
        <dbReference type="Proteomes" id="UP000762703"/>
    </source>
</evidence>
<dbReference type="RefSeq" id="WP_303737923.1">
    <property type="nucleotide sequence ID" value="NZ_SUTE01000100.1"/>
</dbReference>
<dbReference type="PANTHER" id="PTHR42865:SF7">
    <property type="entry name" value="PROTON_GLUTAMATE-ASPARTATE SYMPORTER"/>
    <property type="match status" value="1"/>
</dbReference>